<keyword evidence="1" id="KW-0812">Transmembrane</keyword>
<evidence type="ECO:0000256" key="1">
    <source>
        <dbReference type="SAM" id="Phobius"/>
    </source>
</evidence>
<dbReference type="InterPro" id="IPR027602">
    <property type="entry name" value="PGA_system"/>
</dbReference>
<dbReference type="EMBL" id="VWOX01000010">
    <property type="protein sequence ID" value="KAA5541315.1"/>
    <property type="molecule type" value="Genomic_DNA"/>
</dbReference>
<feature type="transmembrane region" description="Helical" evidence="1">
    <location>
        <begin position="355"/>
        <end position="377"/>
    </location>
</feature>
<dbReference type="Proteomes" id="UP000324479">
    <property type="component" value="Unassembled WGS sequence"/>
</dbReference>
<organism evidence="2 3">
    <name type="scientific">Roseiconus nitratireducens</name>
    <dbReference type="NCBI Taxonomy" id="2605748"/>
    <lineage>
        <taxon>Bacteria</taxon>
        <taxon>Pseudomonadati</taxon>
        <taxon>Planctomycetota</taxon>
        <taxon>Planctomycetia</taxon>
        <taxon>Pirellulales</taxon>
        <taxon>Pirellulaceae</taxon>
        <taxon>Roseiconus</taxon>
    </lineage>
</organism>
<reference evidence="2 3" key="1">
    <citation type="submission" date="2019-08" db="EMBL/GenBank/DDBJ databases">
        <authorList>
            <person name="Dhanesh K."/>
            <person name="Kumar G."/>
            <person name="Sasikala C."/>
            <person name="Venkata Ramana C."/>
        </authorList>
    </citation>
    <scope>NUCLEOTIDE SEQUENCE [LARGE SCALE GENOMIC DNA]</scope>
    <source>
        <strain evidence="2 3">JC645</strain>
    </source>
</reference>
<proteinExistence type="predicted"/>
<keyword evidence="3" id="KW-1185">Reference proteome</keyword>
<keyword evidence="1" id="KW-1133">Transmembrane helix</keyword>
<sequence>MKTKQWILSMPKRPHQVMYWRPKKISSAGLWAGMVVTLLGLAFVQMMPQRSAPDATLLTAAASKSHQAMLHIKRLQQERGHRVISKLDPQQSHLIGPSMSMVTSKLGSLESKQTSINPNLSAVIVRWLKEAGVKPGDRIAIGASGSWPAFNIAVYSAAASMDLKPTIILSAAASQYGANDPELMWVDMDRELRGAGIFPSSYAAVASSLGGLYDRAAGTSEQTRLLLENAIERNGLERIDGVDLADAVEQRVQLYDQHRDNDSYAAYINIGGGSASIGGTKGNRCLGAGIHRTAPPAEELPDCVASRMLCQNVPVINVVDAKGIAAQFGLPVAPVEMPEVGRGAIFTSSPFRRPFAAVVIGMTFLWMFLLVNPGWVFRSLAWIRRLGGKRSRPLVNEPVPQHLEWMV</sequence>
<evidence type="ECO:0000313" key="2">
    <source>
        <dbReference type="EMBL" id="KAA5541315.1"/>
    </source>
</evidence>
<protein>
    <submittedName>
        <fullName evidence="2">Poly-gamma-glutamate system protein</fullName>
    </submittedName>
</protein>
<evidence type="ECO:0000313" key="3">
    <source>
        <dbReference type="Proteomes" id="UP000324479"/>
    </source>
</evidence>
<gene>
    <name evidence="2" type="primary">pgsW</name>
    <name evidence="2" type="ORF">FYK55_17205</name>
</gene>
<dbReference type="AlphaFoldDB" id="A0A5M6D810"/>
<dbReference type="RefSeq" id="WP_150077697.1">
    <property type="nucleotide sequence ID" value="NZ_VWOX01000010.1"/>
</dbReference>
<dbReference type="NCBIfam" id="TIGR04332">
    <property type="entry name" value="gamma_Glu_sys"/>
    <property type="match status" value="1"/>
</dbReference>
<name>A0A5M6D810_9BACT</name>
<keyword evidence="1" id="KW-0472">Membrane</keyword>
<accession>A0A5M6D810</accession>
<comment type="caution">
    <text evidence="2">The sequence shown here is derived from an EMBL/GenBank/DDBJ whole genome shotgun (WGS) entry which is preliminary data.</text>
</comment>